<dbReference type="SMART" id="SM00060">
    <property type="entry name" value="FN3"/>
    <property type="match status" value="6"/>
</dbReference>
<feature type="region of interest" description="Disordered" evidence="11">
    <location>
        <begin position="1141"/>
        <end position="1181"/>
    </location>
</feature>
<dbReference type="PRINTS" id="PR00700">
    <property type="entry name" value="PRTYPHPHTASE"/>
</dbReference>
<feature type="chain" id="PRO_5036479218" description="protein-tyrosine-phosphatase" evidence="13">
    <location>
        <begin position="23"/>
        <end position="1181"/>
    </location>
</feature>
<dbReference type="FunFam" id="3.90.190.10:FF:000102">
    <property type="entry name" value="Receptor-type tyrosine-protein phosphatase"/>
    <property type="match status" value="1"/>
</dbReference>
<evidence type="ECO:0000259" key="16">
    <source>
        <dbReference type="PROSITE" id="PS50853"/>
    </source>
</evidence>
<dbReference type="Proteomes" id="UP000005408">
    <property type="component" value="Unassembled WGS sequence"/>
</dbReference>
<keyword evidence="8 12" id="KW-0472">Membrane</keyword>
<dbReference type="InterPro" id="IPR050713">
    <property type="entry name" value="RTP_Phos/Ushers"/>
</dbReference>
<keyword evidence="6" id="KW-0904">Protein phosphatase</keyword>
<dbReference type="InterPro" id="IPR000242">
    <property type="entry name" value="PTP_cat"/>
</dbReference>
<evidence type="ECO:0000256" key="2">
    <source>
        <dbReference type="ARBA" id="ARBA00013064"/>
    </source>
</evidence>
<dbReference type="SMART" id="SM00194">
    <property type="entry name" value="PTPc"/>
    <property type="match status" value="1"/>
</dbReference>
<evidence type="ECO:0000256" key="11">
    <source>
        <dbReference type="SAM" id="MobiDB-lite"/>
    </source>
</evidence>
<evidence type="ECO:0000256" key="1">
    <source>
        <dbReference type="ARBA" id="ARBA00004167"/>
    </source>
</evidence>
<evidence type="ECO:0000256" key="5">
    <source>
        <dbReference type="ARBA" id="ARBA00022801"/>
    </source>
</evidence>
<feature type="domain" description="Tyrosine specific protein phosphatases" evidence="15">
    <location>
        <begin position="1032"/>
        <end position="1107"/>
    </location>
</feature>
<dbReference type="PROSITE" id="PS50056">
    <property type="entry name" value="TYR_PHOSPHATASE_2"/>
    <property type="match status" value="1"/>
</dbReference>
<dbReference type="InterPro" id="IPR013783">
    <property type="entry name" value="Ig-like_fold"/>
</dbReference>
<dbReference type="PANTHER" id="PTHR46957">
    <property type="entry name" value="CYTOKINE RECEPTOR"/>
    <property type="match status" value="1"/>
</dbReference>
<feature type="domain" description="Fibronectin type-III" evidence="16">
    <location>
        <begin position="435"/>
        <end position="555"/>
    </location>
</feature>
<proteinExistence type="predicted"/>
<evidence type="ECO:0000313" key="18">
    <source>
        <dbReference type="Proteomes" id="UP000005408"/>
    </source>
</evidence>
<feature type="compositionally biased region" description="Polar residues" evidence="11">
    <location>
        <begin position="437"/>
        <end position="450"/>
    </location>
</feature>
<dbReference type="AlphaFoldDB" id="A0A8W8J8L1"/>
<protein>
    <recommendedName>
        <fullName evidence="2">protein-tyrosine-phosphatase</fullName>
        <ecNumber evidence="2">3.1.3.48</ecNumber>
    </recommendedName>
</protein>
<keyword evidence="9" id="KW-0325">Glycoprotein</keyword>
<keyword evidence="5" id="KW-0378">Hydrolase</keyword>
<dbReference type="SUPFAM" id="SSF49265">
    <property type="entry name" value="Fibronectin type III"/>
    <property type="match status" value="3"/>
</dbReference>
<feature type="transmembrane region" description="Helical" evidence="12">
    <location>
        <begin position="763"/>
        <end position="785"/>
    </location>
</feature>
<keyword evidence="3 12" id="KW-0812">Transmembrane</keyword>
<dbReference type="CDD" id="cd00063">
    <property type="entry name" value="FN3"/>
    <property type="match status" value="3"/>
</dbReference>
<dbReference type="InterPro" id="IPR029021">
    <property type="entry name" value="Prot-tyrosine_phosphatase-like"/>
</dbReference>
<reference evidence="17" key="1">
    <citation type="submission" date="2022-08" db="UniProtKB">
        <authorList>
            <consortium name="EnsemblMetazoa"/>
        </authorList>
    </citation>
    <scope>IDENTIFICATION</scope>
    <source>
        <strain evidence="17">05x7-T-G4-1.051#20</strain>
    </source>
</reference>
<evidence type="ECO:0000256" key="13">
    <source>
        <dbReference type="SAM" id="SignalP"/>
    </source>
</evidence>
<dbReference type="SUPFAM" id="SSF52799">
    <property type="entry name" value="(Phosphotyrosine protein) phosphatases II"/>
    <property type="match status" value="1"/>
</dbReference>
<dbReference type="EnsemblMetazoa" id="G17836.11">
    <property type="protein sequence ID" value="G17836.11:cds"/>
    <property type="gene ID" value="G17836"/>
</dbReference>
<keyword evidence="7 12" id="KW-1133">Transmembrane helix</keyword>
<dbReference type="PROSITE" id="PS00383">
    <property type="entry name" value="TYR_PHOSPHATASE_1"/>
    <property type="match status" value="1"/>
</dbReference>
<evidence type="ECO:0000256" key="8">
    <source>
        <dbReference type="ARBA" id="ARBA00023136"/>
    </source>
</evidence>
<dbReference type="PROSITE" id="PS50055">
    <property type="entry name" value="TYR_PHOSPHATASE_PTP"/>
    <property type="match status" value="1"/>
</dbReference>
<evidence type="ECO:0000256" key="7">
    <source>
        <dbReference type="ARBA" id="ARBA00022989"/>
    </source>
</evidence>
<feature type="compositionally biased region" description="Acidic residues" evidence="11">
    <location>
        <begin position="1146"/>
        <end position="1164"/>
    </location>
</feature>
<feature type="domain" description="Fibronectin type-III" evidence="16">
    <location>
        <begin position="235"/>
        <end position="329"/>
    </location>
</feature>
<feature type="signal peptide" evidence="13">
    <location>
        <begin position="1"/>
        <end position="22"/>
    </location>
</feature>
<feature type="domain" description="Fibronectin type-III" evidence="16">
    <location>
        <begin position="556"/>
        <end position="649"/>
    </location>
</feature>
<sequence>MAILRGLLVLFVLFGSIPSGNTQNATDETTVAEDTTTEAVISVTTETSTAMEADTTESSTNVTVAMVTNATTTVMMTTTAEMETEQTTMETTTMYIPMTTLAPIILTNCTDNDTCTASNSICNIAIGVCQCEDKYVLVNDTICRTVDAFKANVTFKNVTDNSVLVDWTTVDISGVDVYYEVIFNNTTLLNISAPPQLITNLSNGEVQSVQVTSIVKGRDDRTETVMSEVSLIRTAPLMPIFNDSIPYEAPNVTIMWTPRNPDVDLYYIYLKGHGTMSVDNPTNETSLSITDLKPGTNYMFTVIQQTNGPYASNSSEATLDFRTRTTAPGPPAAVEVIDIGRRNISINVTDTDMPNGDIVGYHFHIMYKLYPDEIEYTVKEKFLDKMISNVYVLKEHIYPGAQYKIEVFTVNDVFKSLLNVTLQDITTLPDTPGQVESYPSSNDKTTSSAGISWRRPSHPNGNMKAYRAVLESGPNITNCRIYYLCFDVCNNTILGPPNDTCTISNDTTLTENQKIMSVLVDNLRLGTTYTLSVVGYNEAGEGKNPQPISLTTKSIRPDQVDIGSFNIDKQHNIVTWKSPPFPGEDLRYSVSLEDALRGYVVRPSTNRSDSSFSLPSNLNKYYNYTVVVTAHTSAGPANPSQYTFTTPHAGKLGTPKGTKITEYTCERIKITWSEPDVWARNGPITGYIFKNKDGNEVWTYTISRPEFWAVQSKTFNHYLDIKQKTSYFIEIYAISSIYNQEGNIITIRKFQSSECPEDNTPEIVGIVFAFLILLGICLAVIIFVYRKKVREIEETYTNGPNVRPVQGDGGITPIPDEEIELNRPFILSDAQKSFEEKSADSNRLFLMEYDDIKKLSQIEGRKRTTNAANIDANKAKNRYVNILSYDHSRVKLRMIDDDPCSDYVNANYIIGYTYEREYIASQGPLPGTVNDFWRMTWEQSVTIIVMLTKCKEGNTNEFLGLEDKCEHYWPDTVNEPKQYGDIVVNLISVSNMDKFDINIFQVSQGDYTRTIKHFHFLEWPDFSAAVDSTVVIDFIQTVRTHITPEVKGPLLIHCSAGVGRTGTYITIDYLLQFVRDHDLGQSVDIFAWVVQMRKNRVSMVQVDKQYIFIHRALTELIDRKRNGLLQSQDDTTILNEIVYENTAFQSDDDEEEEEEEDEDEEADAMYENSMKKVPDEHTTEL</sequence>
<accession>A0A8W8J8L1</accession>
<evidence type="ECO:0000256" key="10">
    <source>
        <dbReference type="ARBA" id="ARBA00051722"/>
    </source>
</evidence>
<dbReference type="Pfam" id="PF00102">
    <property type="entry name" value="Y_phosphatase"/>
    <property type="match status" value="1"/>
</dbReference>
<name>A0A8W8J8L1_MAGGI</name>
<evidence type="ECO:0000256" key="6">
    <source>
        <dbReference type="ARBA" id="ARBA00022912"/>
    </source>
</evidence>
<organism evidence="17 18">
    <name type="scientific">Magallana gigas</name>
    <name type="common">Pacific oyster</name>
    <name type="synonym">Crassostrea gigas</name>
    <dbReference type="NCBI Taxonomy" id="29159"/>
    <lineage>
        <taxon>Eukaryota</taxon>
        <taxon>Metazoa</taxon>
        <taxon>Spiralia</taxon>
        <taxon>Lophotrochozoa</taxon>
        <taxon>Mollusca</taxon>
        <taxon>Bivalvia</taxon>
        <taxon>Autobranchia</taxon>
        <taxon>Pteriomorphia</taxon>
        <taxon>Ostreida</taxon>
        <taxon>Ostreoidea</taxon>
        <taxon>Ostreidae</taxon>
        <taxon>Magallana</taxon>
    </lineage>
</organism>
<dbReference type="InterPro" id="IPR003595">
    <property type="entry name" value="Tyr_Pase_cat"/>
</dbReference>
<feature type="region of interest" description="Disordered" evidence="11">
    <location>
        <begin position="431"/>
        <end position="454"/>
    </location>
</feature>
<dbReference type="Pfam" id="PF00041">
    <property type="entry name" value="fn3"/>
    <property type="match status" value="2"/>
</dbReference>
<dbReference type="EC" id="3.1.3.48" evidence="2"/>
<evidence type="ECO:0000259" key="15">
    <source>
        <dbReference type="PROSITE" id="PS50056"/>
    </source>
</evidence>
<dbReference type="PANTHER" id="PTHR46957:SF3">
    <property type="entry name" value="CYTOKINE RECEPTOR"/>
    <property type="match status" value="1"/>
</dbReference>
<dbReference type="InterPro" id="IPR003961">
    <property type="entry name" value="FN3_dom"/>
</dbReference>
<evidence type="ECO:0000313" key="17">
    <source>
        <dbReference type="EnsemblMetazoa" id="G17836.11:cds"/>
    </source>
</evidence>
<keyword evidence="4 13" id="KW-0732">Signal</keyword>
<evidence type="ECO:0000256" key="3">
    <source>
        <dbReference type="ARBA" id="ARBA00022692"/>
    </source>
</evidence>
<dbReference type="Gene3D" id="2.60.40.10">
    <property type="entry name" value="Immunoglobulins"/>
    <property type="match status" value="5"/>
</dbReference>
<dbReference type="PROSITE" id="PS50853">
    <property type="entry name" value="FN3"/>
    <property type="match status" value="4"/>
</dbReference>
<evidence type="ECO:0000256" key="12">
    <source>
        <dbReference type="SAM" id="Phobius"/>
    </source>
</evidence>
<feature type="domain" description="Tyrosine-protein phosphatase" evidence="14">
    <location>
        <begin position="845"/>
        <end position="1116"/>
    </location>
</feature>
<feature type="domain" description="Fibronectin type-III" evidence="16">
    <location>
        <begin position="330"/>
        <end position="430"/>
    </location>
</feature>
<dbReference type="GO" id="GO:0016020">
    <property type="term" value="C:membrane"/>
    <property type="evidence" value="ECO:0007669"/>
    <property type="project" value="UniProtKB-SubCell"/>
</dbReference>
<dbReference type="SMART" id="SM00404">
    <property type="entry name" value="PTPc_motif"/>
    <property type="match status" value="1"/>
</dbReference>
<comment type="catalytic activity">
    <reaction evidence="10">
        <text>O-phospho-L-tyrosyl-[protein] + H2O = L-tyrosyl-[protein] + phosphate</text>
        <dbReference type="Rhea" id="RHEA:10684"/>
        <dbReference type="Rhea" id="RHEA-COMP:10136"/>
        <dbReference type="Rhea" id="RHEA-COMP:20101"/>
        <dbReference type="ChEBI" id="CHEBI:15377"/>
        <dbReference type="ChEBI" id="CHEBI:43474"/>
        <dbReference type="ChEBI" id="CHEBI:46858"/>
        <dbReference type="ChEBI" id="CHEBI:61978"/>
        <dbReference type="EC" id="3.1.3.48"/>
    </reaction>
</comment>
<dbReference type="InterPro" id="IPR000387">
    <property type="entry name" value="Tyr_Pase_dom"/>
</dbReference>
<evidence type="ECO:0000259" key="14">
    <source>
        <dbReference type="PROSITE" id="PS50055"/>
    </source>
</evidence>
<comment type="subcellular location">
    <subcellularLocation>
        <location evidence="1">Membrane</location>
        <topology evidence="1">Single-pass membrane protein</topology>
    </subcellularLocation>
</comment>
<evidence type="ECO:0000256" key="9">
    <source>
        <dbReference type="ARBA" id="ARBA00023180"/>
    </source>
</evidence>
<dbReference type="GO" id="GO:0004725">
    <property type="term" value="F:protein tyrosine phosphatase activity"/>
    <property type="evidence" value="ECO:0007669"/>
    <property type="project" value="UniProtKB-EC"/>
</dbReference>
<dbReference type="Gene3D" id="3.90.190.10">
    <property type="entry name" value="Protein tyrosine phosphatase superfamily"/>
    <property type="match status" value="1"/>
</dbReference>
<evidence type="ECO:0000256" key="4">
    <source>
        <dbReference type="ARBA" id="ARBA00022729"/>
    </source>
</evidence>
<keyword evidence="18" id="KW-1185">Reference proteome</keyword>
<feature type="compositionally biased region" description="Basic and acidic residues" evidence="11">
    <location>
        <begin position="1169"/>
        <end position="1181"/>
    </location>
</feature>
<dbReference type="InterPro" id="IPR016130">
    <property type="entry name" value="Tyr_Pase_AS"/>
</dbReference>
<dbReference type="InterPro" id="IPR036116">
    <property type="entry name" value="FN3_sf"/>
</dbReference>